<dbReference type="Proteomes" id="UP000198571">
    <property type="component" value="Unassembled WGS sequence"/>
</dbReference>
<keyword evidence="1" id="KW-0378">Hydrolase</keyword>
<dbReference type="EMBL" id="FOGT01000008">
    <property type="protein sequence ID" value="SES09957.1"/>
    <property type="molecule type" value="Genomic_DNA"/>
</dbReference>
<dbReference type="SUPFAM" id="SSF56784">
    <property type="entry name" value="HAD-like"/>
    <property type="match status" value="1"/>
</dbReference>
<protein>
    <submittedName>
        <fullName evidence="1">Predicted hydrolase, HAD superfamily</fullName>
    </submittedName>
</protein>
<keyword evidence="2" id="KW-1185">Reference proteome</keyword>
<evidence type="ECO:0000313" key="2">
    <source>
        <dbReference type="Proteomes" id="UP000198571"/>
    </source>
</evidence>
<proteinExistence type="predicted"/>
<reference evidence="2" key="1">
    <citation type="submission" date="2016-10" db="EMBL/GenBank/DDBJ databases">
        <authorList>
            <person name="Varghese N."/>
            <person name="Submissions S."/>
        </authorList>
    </citation>
    <scope>NUCLEOTIDE SEQUENCE [LARGE SCALE GENOMIC DNA]</scope>
    <source>
        <strain evidence="2">S9</strain>
    </source>
</reference>
<dbReference type="RefSeq" id="WP_093051715.1">
    <property type="nucleotide sequence ID" value="NZ_FOGT01000008.1"/>
</dbReference>
<gene>
    <name evidence="1" type="ORF">SAMN05518684_1087</name>
</gene>
<dbReference type="Gene3D" id="3.40.50.1000">
    <property type="entry name" value="HAD superfamily/HAD-like"/>
    <property type="match status" value="1"/>
</dbReference>
<dbReference type="Gene3D" id="1.10.150.400">
    <property type="match status" value="1"/>
</dbReference>
<evidence type="ECO:0000313" key="1">
    <source>
        <dbReference type="EMBL" id="SES09957.1"/>
    </source>
</evidence>
<dbReference type="GO" id="GO:0016787">
    <property type="term" value="F:hydrolase activity"/>
    <property type="evidence" value="ECO:0007669"/>
    <property type="project" value="UniProtKB-KW"/>
</dbReference>
<dbReference type="AlphaFoldDB" id="A0A1H9ULF3"/>
<organism evidence="1 2">
    <name type="scientific">Salipaludibacillus aurantiacus</name>
    <dbReference type="NCBI Taxonomy" id="1601833"/>
    <lineage>
        <taxon>Bacteria</taxon>
        <taxon>Bacillati</taxon>
        <taxon>Bacillota</taxon>
        <taxon>Bacilli</taxon>
        <taxon>Bacillales</taxon>
        <taxon>Bacillaceae</taxon>
    </lineage>
</organism>
<dbReference type="OrthoDB" id="9816564at2"/>
<dbReference type="STRING" id="1601833.SAMN05518684_1087"/>
<accession>A0A1H9ULF3</accession>
<dbReference type="InterPro" id="IPR023214">
    <property type="entry name" value="HAD_sf"/>
</dbReference>
<sequence>MIYSYDLFDTLVTRKTLKPTDIFFILEKKLKEVNAIDDSINFFDLRVEAEIQARKLSPYEEINIYDIYQELNKVLNFSKEKILEIIRVEYEIEFKNLIPIQENSNLILTKREPVIITDTYFEQHFIEKIITQVVGITNYTLFVSSELRLTKKSGNLFKHVLKDLKINAYELCHTGDNYNSDFKVPESLGIHTVYYTKSHLNLYERKINSNSDEVLKYFGTSKNVRLNYQADKGEKALINVSSSIIAPLLFIHVYEILKNANDKGLRRLYFLSRDGQILLKIAKVIQEKHFTSIDCRYLYASRKAWHLAGICNQIDDFSFDWIFYDKKSITLNKIFNRLECNYDYYKEGLLSYGITKKQEEKLNNYDLGTIKNYIKNDEMLRQNIYRNSKDRRTVFMEYLNQEGFFDYSSIGIVDIGWHGRLQYSLSKILHYEKKDVQLHGFYYHLVNNQKYSNNEFLYQFTNRPVNFIPVFESFVYADHGTLLGYSKENNNINPVLKEKVNKALMSWGLDTQQNIVAEFSNQIINSNIKLEESEIKDWTLKNLEYFYRYPTKEIARLYSKVLHDDDPSSSVHESLVPKINIFDYIKVLVLEKPKLKYIWWEASIKLHTPKLEVFLNNLRRTKRKIVSIKILFKNRFKTRMKEIRNS</sequence>
<name>A0A1H9ULF3_9BACI</name>
<dbReference type="InterPro" id="IPR036412">
    <property type="entry name" value="HAD-like_sf"/>
</dbReference>